<reference evidence="1 2" key="1">
    <citation type="submission" date="2014-04" db="EMBL/GenBank/DDBJ databases">
        <title>Characterization and application of a salt tolerant electro-active bacterium.</title>
        <authorList>
            <person name="Yang L."/>
            <person name="Wei S."/>
            <person name="Tay Q.X.M."/>
        </authorList>
    </citation>
    <scope>NUCLEOTIDE SEQUENCE [LARGE SCALE GENOMIC DNA]</scope>
    <source>
        <strain evidence="1 2">LY1</strain>
    </source>
</reference>
<accession>A0A074KVJ3</accession>
<comment type="caution">
    <text evidence="1">The sequence shown here is derived from an EMBL/GenBank/DDBJ whole genome shotgun (WGS) entry which is preliminary data.</text>
</comment>
<evidence type="ECO:0000313" key="1">
    <source>
        <dbReference type="EMBL" id="KEO72265.1"/>
    </source>
</evidence>
<evidence type="ECO:0000313" key="2">
    <source>
        <dbReference type="Proteomes" id="UP000027821"/>
    </source>
</evidence>
<dbReference type="AlphaFoldDB" id="A0A074KVJ3"/>
<dbReference type="EMBL" id="JMIH01000026">
    <property type="protein sequence ID" value="KEO72265.1"/>
    <property type="molecule type" value="Genomic_DNA"/>
</dbReference>
<gene>
    <name evidence="1" type="ORF">EL17_18880</name>
</gene>
<organism evidence="1 2">
    <name type="scientific">Anditalea andensis</name>
    <dbReference type="NCBI Taxonomy" id="1048983"/>
    <lineage>
        <taxon>Bacteria</taxon>
        <taxon>Pseudomonadati</taxon>
        <taxon>Bacteroidota</taxon>
        <taxon>Cytophagia</taxon>
        <taxon>Cytophagales</taxon>
        <taxon>Cytophagaceae</taxon>
        <taxon>Anditalea</taxon>
    </lineage>
</organism>
<protein>
    <submittedName>
        <fullName evidence="1">Uncharacterized protein</fullName>
    </submittedName>
</protein>
<proteinExistence type="predicted"/>
<keyword evidence="2" id="KW-1185">Reference proteome</keyword>
<name>A0A074KVJ3_9BACT</name>
<dbReference type="Proteomes" id="UP000027821">
    <property type="component" value="Unassembled WGS sequence"/>
</dbReference>
<sequence length="90" mass="10363">MLTPLAWATRLLVPRCLAVPQFLQERGSTPMALFFAEAFQMEFIMEQRHIISSSHLHCLLEMVGERSAVPLLYQTYTTKQLQKNIIKSPD</sequence>